<evidence type="ECO:0000256" key="4">
    <source>
        <dbReference type="ARBA" id="ARBA00023125"/>
    </source>
</evidence>
<dbReference type="GO" id="GO:0046872">
    <property type="term" value="F:metal ion binding"/>
    <property type="evidence" value="ECO:0007669"/>
    <property type="project" value="UniProtKB-KW"/>
</dbReference>
<keyword evidence="8" id="KW-1185">Reference proteome</keyword>
<evidence type="ECO:0000256" key="3">
    <source>
        <dbReference type="ARBA" id="ARBA00023015"/>
    </source>
</evidence>
<evidence type="ECO:0008006" key="9">
    <source>
        <dbReference type="Google" id="ProtNLM"/>
    </source>
</evidence>
<evidence type="ECO:0000256" key="6">
    <source>
        <dbReference type="ARBA" id="ARBA00023242"/>
    </source>
</evidence>
<keyword evidence="1" id="KW-0479">Metal-binding</keyword>
<protein>
    <recommendedName>
        <fullName evidence="9">Transcription factor domain-containing protein</fullName>
    </recommendedName>
</protein>
<evidence type="ECO:0000256" key="2">
    <source>
        <dbReference type="ARBA" id="ARBA00022833"/>
    </source>
</evidence>
<dbReference type="Proteomes" id="UP000663193">
    <property type="component" value="Chromosome 2"/>
</dbReference>
<dbReference type="InterPro" id="IPR052360">
    <property type="entry name" value="Transcr_Regulatory_Proteins"/>
</dbReference>
<dbReference type="VEuPathDB" id="FungiDB:JI435_079170"/>
<gene>
    <name evidence="7" type="ORF">JI435_079170</name>
</gene>
<keyword evidence="6" id="KW-0539">Nucleus</keyword>
<evidence type="ECO:0000256" key="1">
    <source>
        <dbReference type="ARBA" id="ARBA00022723"/>
    </source>
</evidence>
<dbReference type="PANTHER" id="PTHR36206:SF4">
    <property type="entry name" value="HYPOTHETICAL CONSERVED PROTEIN (EUROFUNG)-RELATED"/>
    <property type="match status" value="1"/>
</dbReference>
<dbReference type="OrthoDB" id="3172332at2759"/>
<reference evidence="8" key="1">
    <citation type="journal article" date="2021" name="BMC Genomics">
        <title>Chromosome-level genome assembly and manually-curated proteome of model necrotroph Parastagonospora nodorum Sn15 reveals a genome-wide trove of candidate effector homologs, and redundancy of virulence-related functions within an accessory chromosome.</title>
        <authorList>
            <person name="Bertazzoni S."/>
            <person name="Jones D.A.B."/>
            <person name="Phan H.T."/>
            <person name="Tan K.-C."/>
            <person name="Hane J.K."/>
        </authorList>
    </citation>
    <scope>NUCLEOTIDE SEQUENCE [LARGE SCALE GENOMIC DNA]</scope>
    <source>
        <strain evidence="8">SN15 / ATCC MYA-4574 / FGSC 10173)</strain>
    </source>
</reference>
<keyword evidence="2" id="KW-0862">Zinc</keyword>
<organism evidence="7 8">
    <name type="scientific">Phaeosphaeria nodorum (strain SN15 / ATCC MYA-4574 / FGSC 10173)</name>
    <name type="common">Glume blotch fungus</name>
    <name type="synonym">Parastagonospora nodorum</name>
    <dbReference type="NCBI Taxonomy" id="321614"/>
    <lineage>
        <taxon>Eukaryota</taxon>
        <taxon>Fungi</taxon>
        <taxon>Dikarya</taxon>
        <taxon>Ascomycota</taxon>
        <taxon>Pezizomycotina</taxon>
        <taxon>Dothideomycetes</taxon>
        <taxon>Pleosporomycetidae</taxon>
        <taxon>Pleosporales</taxon>
        <taxon>Pleosporineae</taxon>
        <taxon>Phaeosphaeriaceae</taxon>
        <taxon>Parastagonospora</taxon>
    </lineage>
</organism>
<keyword evidence="3" id="KW-0805">Transcription regulation</keyword>
<sequence length="471" mass="52113">MWTEFFDSELWSRLVLQLSHDQPAIKHGILALGVVHERYEGVAPVSMATGNDFAFVQYMQAIKHSNELLTAYQNGKASLEMVLIACIIFTCYENLAGNYEIASMHLRSGLRILDQQHRAGSRLDISRGEIANSLYRFDLEAMTFSDSSSPYDYVLDLAPVCPQVPDKYTKNDAARDDLVNILRSMMWLAGVAELNPCAPEHPKWQHVHSAMSLAIKKWQSAFNDFKKTMPSRETADPKVYAGNALLTMAALTVHIIINSGAATNSEMAWDPFLSSFTSIVDLAETIPILHPSTTGTKYRAIAPKLASSTATLPTHFSPSFELSPIVSLFITACRCRDPSIRRRAISLLLSYHRREGIWDSTGAGMIAAQCMRLEENLPSSAPFTQRNPAITACADVPEPRRVRDMVLEVKERGGKVDLVYTLVTGEGVEGVKVVYESWRGAGGLGFGGGLGMRAKTHAGVKSLDRLVRRWM</sequence>
<accession>A0A7U2EW75</accession>
<dbReference type="GO" id="GO:0003677">
    <property type="term" value="F:DNA binding"/>
    <property type="evidence" value="ECO:0007669"/>
    <property type="project" value="UniProtKB-KW"/>
</dbReference>
<keyword evidence="4" id="KW-0238">DNA-binding</keyword>
<evidence type="ECO:0000313" key="7">
    <source>
        <dbReference type="EMBL" id="QRC93033.1"/>
    </source>
</evidence>
<name>A0A7U2EW75_PHANO</name>
<dbReference type="PANTHER" id="PTHR36206">
    <property type="entry name" value="ASPERCRYPTIN BIOSYNTHESIS CLUSTER-SPECIFIC TRANSCRIPTION REGULATOR ATNN-RELATED"/>
    <property type="match status" value="1"/>
</dbReference>
<evidence type="ECO:0000256" key="5">
    <source>
        <dbReference type="ARBA" id="ARBA00023163"/>
    </source>
</evidence>
<dbReference type="EMBL" id="CP069024">
    <property type="protein sequence ID" value="QRC93033.1"/>
    <property type="molecule type" value="Genomic_DNA"/>
</dbReference>
<keyword evidence="5" id="KW-0804">Transcription</keyword>
<proteinExistence type="predicted"/>
<evidence type="ECO:0000313" key="8">
    <source>
        <dbReference type="Proteomes" id="UP000663193"/>
    </source>
</evidence>
<dbReference type="AlphaFoldDB" id="A0A7U2EW75"/>